<evidence type="ECO:0000256" key="2">
    <source>
        <dbReference type="PIRNR" id="PIRNR002070"/>
    </source>
</evidence>
<organism evidence="5 6">
    <name type="scientific">Chitinophaga horti</name>
    <dbReference type="NCBI Taxonomy" id="2920382"/>
    <lineage>
        <taxon>Bacteria</taxon>
        <taxon>Pseudomonadati</taxon>
        <taxon>Bacteroidota</taxon>
        <taxon>Chitinophagia</taxon>
        <taxon>Chitinophagales</taxon>
        <taxon>Chitinophagaceae</taxon>
        <taxon>Chitinophaga</taxon>
    </lineage>
</organism>
<dbReference type="CDD" id="cd04496">
    <property type="entry name" value="SSB_OBF"/>
    <property type="match status" value="1"/>
</dbReference>
<evidence type="ECO:0000256" key="3">
    <source>
        <dbReference type="RuleBase" id="RU000524"/>
    </source>
</evidence>
<evidence type="ECO:0000256" key="4">
    <source>
        <dbReference type="SAM" id="MobiDB-lite"/>
    </source>
</evidence>
<dbReference type="NCBIfam" id="TIGR00621">
    <property type="entry name" value="ssb"/>
    <property type="match status" value="1"/>
</dbReference>
<dbReference type="SUPFAM" id="SSF50249">
    <property type="entry name" value="Nucleic acid-binding proteins"/>
    <property type="match status" value="1"/>
</dbReference>
<dbReference type="GO" id="GO:0003677">
    <property type="term" value="F:DNA binding"/>
    <property type="evidence" value="ECO:0007669"/>
    <property type="project" value="UniProtKB-KW"/>
</dbReference>
<proteinExistence type="predicted"/>
<accession>A0ABY6IXR9</accession>
<feature type="region of interest" description="Disordered" evidence="4">
    <location>
        <begin position="102"/>
        <end position="131"/>
    </location>
</feature>
<evidence type="ECO:0000313" key="5">
    <source>
        <dbReference type="EMBL" id="UYQ92179.1"/>
    </source>
</evidence>
<dbReference type="Gene3D" id="2.40.50.140">
    <property type="entry name" value="Nucleic acid-binding proteins"/>
    <property type="match status" value="1"/>
</dbReference>
<reference evidence="5" key="1">
    <citation type="submission" date="2022-10" db="EMBL/GenBank/DDBJ databases">
        <title>Chitinophaga sp. nov., isolated from soil.</title>
        <authorList>
            <person name="Jeon C.O."/>
        </authorList>
    </citation>
    <scope>NUCLEOTIDE SEQUENCE</scope>
    <source>
        <strain evidence="5">R8</strain>
    </source>
</reference>
<dbReference type="Pfam" id="PF00436">
    <property type="entry name" value="SSB"/>
    <property type="match status" value="1"/>
</dbReference>
<dbReference type="PIRSF" id="PIRSF002070">
    <property type="entry name" value="SSB"/>
    <property type="match status" value="1"/>
</dbReference>
<dbReference type="RefSeq" id="WP_244844145.1">
    <property type="nucleotide sequence ID" value="NZ_CP107006.1"/>
</dbReference>
<dbReference type="InterPro" id="IPR012340">
    <property type="entry name" value="NA-bd_OB-fold"/>
</dbReference>
<dbReference type="InterPro" id="IPR011344">
    <property type="entry name" value="ssDNA-bd"/>
</dbReference>
<evidence type="ECO:0000313" key="6">
    <source>
        <dbReference type="Proteomes" id="UP001162741"/>
    </source>
</evidence>
<dbReference type="InterPro" id="IPR000424">
    <property type="entry name" value="Primosome_PriB/ssb"/>
</dbReference>
<name>A0ABY6IXR9_9BACT</name>
<dbReference type="PANTHER" id="PTHR10302">
    <property type="entry name" value="SINGLE-STRANDED DNA-BINDING PROTEIN"/>
    <property type="match status" value="1"/>
</dbReference>
<sequence>MDTRIGRVTADAKVKHFESGKAVVNFSLAVDTSYSDKEGKQIKRTQFVECALWQREIMAQYLTKGKLIFIEGDLDVRAYIKNGEAIGVNTMNVTGRIKFLSGSSTSASDQQDAAPAAVASEPVPADDDLPF</sequence>
<evidence type="ECO:0000256" key="1">
    <source>
        <dbReference type="ARBA" id="ARBA00023125"/>
    </source>
</evidence>
<gene>
    <name evidence="5" type="primary">ssb</name>
    <name evidence="5" type="ORF">MKQ68_19005</name>
</gene>
<dbReference type="EMBL" id="CP107006">
    <property type="protein sequence ID" value="UYQ92179.1"/>
    <property type="molecule type" value="Genomic_DNA"/>
</dbReference>
<dbReference type="Proteomes" id="UP001162741">
    <property type="component" value="Chromosome"/>
</dbReference>
<protein>
    <recommendedName>
        <fullName evidence="2 3">Single-stranded DNA-binding protein</fullName>
    </recommendedName>
</protein>
<keyword evidence="1 2" id="KW-0238">DNA-binding</keyword>
<dbReference type="PANTHER" id="PTHR10302:SF27">
    <property type="entry name" value="SINGLE-STRANDED DNA-BINDING PROTEIN"/>
    <property type="match status" value="1"/>
</dbReference>
<feature type="compositionally biased region" description="Low complexity" evidence="4">
    <location>
        <begin position="103"/>
        <end position="123"/>
    </location>
</feature>
<keyword evidence="6" id="KW-1185">Reference proteome</keyword>
<dbReference type="PROSITE" id="PS50935">
    <property type="entry name" value="SSB"/>
    <property type="match status" value="1"/>
</dbReference>